<evidence type="ECO:0000256" key="2">
    <source>
        <dbReference type="SAM" id="Phobius"/>
    </source>
</evidence>
<reference evidence="3 4" key="1">
    <citation type="journal article" date="1998" name="Science">
        <title>Genome sequence of the nematode C. elegans: a platform for investigating biology.</title>
        <authorList>
            <consortium name="The C. elegans sequencing consortium"/>
            <person name="Sulson J.E."/>
            <person name="Waterston R."/>
        </authorList>
    </citation>
    <scope>NUCLEOTIDE SEQUENCE [LARGE SCALE GENOMIC DNA]</scope>
    <source>
        <strain evidence="3 4">Bristol N2</strain>
    </source>
</reference>
<evidence type="ECO:0000313" key="3">
    <source>
        <dbReference type="EMBL" id="CCD72719.2"/>
    </source>
</evidence>
<dbReference type="Proteomes" id="UP000001940">
    <property type="component" value="Chromosome IV"/>
</dbReference>
<accession>Q21326</accession>
<dbReference type="EMBL" id="BX284604">
    <property type="protein sequence ID" value="CCD72719.2"/>
    <property type="molecule type" value="Genomic_DNA"/>
</dbReference>
<gene>
    <name evidence="3" type="ORF">CELE_K08D10.11</name>
    <name evidence="3 5" type="ORF">K08D10.11</name>
</gene>
<organism evidence="3 4">
    <name type="scientific">Caenorhabditis elegans</name>
    <dbReference type="NCBI Taxonomy" id="6239"/>
    <lineage>
        <taxon>Eukaryota</taxon>
        <taxon>Metazoa</taxon>
        <taxon>Ecdysozoa</taxon>
        <taxon>Nematoda</taxon>
        <taxon>Chromadorea</taxon>
        <taxon>Rhabditida</taxon>
        <taxon>Rhabditina</taxon>
        <taxon>Rhabditomorpha</taxon>
        <taxon>Rhabditoidea</taxon>
        <taxon>Rhabditidae</taxon>
        <taxon>Peloderinae</taxon>
        <taxon>Caenorhabditis</taxon>
    </lineage>
</organism>
<dbReference type="PaxDb" id="6239-K08D10.11"/>
<dbReference type="WormBase" id="K08D10.11">
    <property type="protein sequence ID" value="CE48598"/>
    <property type="gene ID" value="WBGene00019534"/>
</dbReference>
<keyword evidence="2" id="KW-1133">Transmembrane helix</keyword>
<dbReference type="HOGENOM" id="CLU_2838439_0_0_1"/>
<dbReference type="InParanoid" id="Q21326"/>
<feature type="compositionally biased region" description="Low complexity" evidence="1">
    <location>
        <begin position="18"/>
        <end position="29"/>
    </location>
</feature>
<keyword evidence="4" id="KW-1185">Reference proteome</keyword>
<dbReference type="CTD" id="187155"/>
<keyword evidence="2" id="KW-0472">Membrane</keyword>
<dbReference type="AGR" id="WB:WBGene00019534"/>
<feature type="region of interest" description="Disordered" evidence="1">
    <location>
        <begin position="1"/>
        <end position="29"/>
    </location>
</feature>
<dbReference type="RefSeq" id="NP_500508.2">
    <property type="nucleotide sequence ID" value="NM_068107.2"/>
</dbReference>
<evidence type="ECO:0000313" key="4">
    <source>
        <dbReference type="Proteomes" id="UP000001940"/>
    </source>
</evidence>
<sequence length="65" mass="7458">MHFPKVSIHIDRPPRPPSLSASSSPAPGSARKPYFFSIYSITTNTFINFFISNSWISYKNRIFFS</sequence>
<dbReference type="STRING" id="6239.K08D10.11.1"/>
<feature type="transmembrane region" description="Helical" evidence="2">
    <location>
        <begin position="34"/>
        <end position="56"/>
    </location>
</feature>
<dbReference type="UCSC" id="K08D10.11">
    <property type="organism name" value="c. elegans"/>
</dbReference>
<proteinExistence type="predicted"/>
<protein>
    <submittedName>
        <fullName evidence="3">Uncharacterized protein</fullName>
    </submittedName>
</protein>
<dbReference type="PIR" id="T29391">
    <property type="entry name" value="T29391"/>
</dbReference>
<dbReference type="GeneID" id="187155"/>
<name>Q21326_CAEEL</name>
<evidence type="ECO:0000313" key="5">
    <source>
        <dbReference type="WormBase" id="K08D10.11"/>
    </source>
</evidence>
<dbReference type="AlphaFoldDB" id="Q21326"/>
<dbReference type="Bgee" id="WBGene00019534">
    <property type="expression patterns" value="Expressed in pharyngeal muscle cell (C elegans) and 1 other cell type or tissue"/>
</dbReference>
<dbReference type="KEGG" id="cel:CELE_K08D10.11"/>
<keyword evidence="2" id="KW-0812">Transmembrane</keyword>
<evidence type="ECO:0000256" key="1">
    <source>
        <dbReference type="SAM" id="MobiDB-lite"/>
    </source>
</evidence>